<dbReference type="EMBL" id="LYOZ01000052">
    <property type="protein sequence ID" value="OCH97028.1"/>
    <property type="molecule type" value="Genomic_DNA"/>
</dbReference>
<dbReference type="OrthoDB" id="9979553at2"/>
<feature type="region of interest" description="Disordered" evidence="1">
    <location>
        <begin position="36"/>
        <end position="87"/>
    </location>
</feature>
<feature type="compositionally biased region" description="Polar residues" evidence="1">
    <location>
        <begin position="78"/>
        <end position="87"/>
    </location>
</feature>
<dbReference type="AlphaFoldDB" id="A0A0W0UL74"/>
<organism evidence="2 4">
    <name type="scientific">Legionella jamestowniensis</name>
    <dbReference type="NCBI Taxonomy" id="455"/>
    <lineage>
        <taxon>Bacteria</taxon>
        <taxon>Pseudomonadati</taxon>
        <taxon>Pseudomonadota</taxon>
        <taxon>Gammaproteobacteria</taxon>
        <taxon>Legionellales</taxon>
        <taxon>Legionellaceae</taxon>
        <taxon>Legionella</taxon>
    </lineage>
</organism>
<dbReference type="PATRIC" id="fig|455.5.peg.2842"/>
<dbReference type="Proteomes" id="UP000093336">
    <property type="component" value="Unassembled WGS sequence"/>
</dbReference>
<comment type="caution">
    <text evidence="2">The sequence shown here is derived from an EMBL/GenBank/DDBJ whole genome shotgun (WGS) entry which is preliminary data.</text>
</comment>
<reference evidence="3 5" key="2">
    <citation type="submission" date="2016-05" db="EMBL/GenBank/DDBJ databases">
        <authorList>
            <person name="Prochazka B."/>
            <person name="Indra A."/>
            <person name="Hasenberger P."/>
            <person name="Blaschitz M."/>
            <person name="Wagner L."/>
            <person name="Wewalka G."/>
            <person name="Sorschag S."/>
            <person name="Schmid D."/>
            <person name="Ruppitsch W."/>
        </authorList>
    </citation>
    <scope>NUCLEOTIDE SEQUENCE [LARGE SCALE GENOMIC DNA]</scope>
    <source>
        <strain evidence="3 5">974010_12</strain>
    </source>
</reference>
<dbReference type="STRING" id="455.Ljam_2703"/>
<keyword evidence="5" id="KW-1185">Reference proteome</keyword>
<sequence>MSQEDDVKKLIEVMEGWSKLVEQIVEAVSSMGFQKETENGNLTPVSDTMGLDYKNLQPDELPDYQKKDENDLDLDIDPQNSAQSKLQ</sequence>
<dbReference type="RefSeq" id="WP_058450522.1">
    <property type="nucleotide sequence ID" value="NZ_CAAAJF010000001.1"/>
</dbReference>
<dbReference type="Proteomes" id="UP000054715">
    <property type="component" value="Unassembled WGS sequence"/>
</dbReference>
<name>A0A0W0UL74_9GAMM</name>
<evidence type="ECO:0000256" key="1">
    <source>
        <dbReference type="SAM" id="MobiDB-lite"/>
    </source>
</evidence>
<accession>A0A0W0UL74</accession>
<dbReference type="EMBL" id="LNYG01000013">
    <property type="protein sequence ID" value="KTD08508.1"/>
    <property type="molecule type" value="Genomic_DNA"/>
</dbReference>
<evidence type="ECO:0000313" key="2">
    <source>
        <dbReference type="EMBL" id="KTD08508.1"/>
    </source>
</evidence>
<protein>
    <recommendedName>
        <fullName evidence="6">Coiled-coil protein</fullName>
    </recommendedName>
</protein>
<reference evidence="2 4" key="1">
    <citation type="submission" date="2015-11" db="EMBL/GenBank/DDBJ databases">
        <title>Genomic analysis of 38 Legionella species identifies large and diverse effector repertoires.</title>
        <authorList>
            <person name="Burstein D."/>
            <person name="Amaro F."/>
            <person name="Zusman T."/>
            <person name="Lifshitz Z."/>
            <person name="Cohen O."/>
            <person name="Gilbert J.A."/>
            <person name="Pupko T."/>
            <person name="Shuman H.A."/>
            <person name="Segal G."/>
        </authorList>
    </citation>
    <scope>NUCLEOTIDE SEQUENCE [LARGE SCALE GENOMIC DNA]</scope>
    <source>
        <strain evidence="2 4">JA-26-G1-E2</strain>
    </source>
</reference>
<gene>
    <name evidence="3" type="ORF">A8135_05185</name>
    <name evidence="2" type="ORF">Ljam_2703</name>
</gene>
<evidence type="ECO:0000313" key="5">
    <source>
        <dbReference type="Proteomes" id="UP000093336"/>
    </source>
</evidence>
<evidence type="ECO:0000313" key="4">
    <source>
        <dbReference type="Proteomes" id="UP000054715"/>
    </source>
</evidence>
<evidence type="ECO:0000313" key="3">
    <source>
        <dbReference type="EMBL" id="OCH97028.1"/>
    </source>
</evidence>
<proteinExistence type="predicted"/>
<evidence type="ECO:0008006" key="6">
    <source>
        <dbReference type="Google" id="ProtNLM"/>
    </source>
</evidence>